<evidence type="ECO:0000313" key="4">
    <source>
        <dbReference type="Proteomes" id="UP000559010"/>
    </source>
</evidence>
<dbReference type="Pfam" id="PF08487">
    <property type="entry name" value="VIT"/>
    <property type="match status" value="1"/>
</dbReference>
<dbReference type="AlphaFoldDB" id="A0A848J197"/>
<organism evidence="3 4">
    <name type="scientific">Marinigracilibium pacificum</name>
    <dbReference type="NCBI Taxonomy" id="2729599"/>
    <lineage>
        <taxon>Bacteria</taxon>
        <taxon>Pseudomonadati</taxon>
        <taxon>Bacteroidota</taxon>
        <taxon>Cytophagia</taxon>
        <taxon>Cytophagales</taxon>
        <taxon>Flammeovirgaceae</taxon>
        <taxon>Marinigracilibium</taxon>
    </lineage>
</organism>
<keyword evidence="1" id="KW-0472">Membrane</keyword>
<keyword evidence="1" id="KW-1133">Transmembrane helix</keyword>
<feature type="transmembrane region" description="Helical" evidence="1">
    <location>
        <begin position="12"/>
        <end position="32"/>
    </location>
</feature>
<feature type="domain" description="VIT" evidence="2">
    <location>
        <begin position="322"/>
        <end position="458"/>
    </location>
</feature>
<sequence length="846" mass="97384">MKNNIRTDQHIIVGVIIFLINTLIFLAEITYSNPTNDFISIVFFINYSLSIAYFIYLWVNFKKRFFKLFSGQLLEPHLILLLNFNICAYSLNQTIEIFFPSSLSLSIFICLESLIILTIAFIRKKPLWLIHLCVFIISIGLVFHIYQLIMVLPFSGIAFMAMPFLGISLLLFVPLFYLIGLIKLSKSLISSYSTKFVFITGISLCIIACAYSSIKMYSINKQIEELSLSIDSPFSVNELPDWIRISQKIEDSFWLRLYLKSDIVYQPFTSYSDDLFSFRRFNQWNVAIHEPIIAIAGLFIKNNDLSENNKLKILNYLYNKRHDNSDRFWSGDNLTTSKIVNNVEIFPELRISFTELILSIKNNYQQGNSQRINQQEAVYTFQLPEGGVVSSLSLWIEGIEQKGILTTKEKAETAYNSIVGFERRDPSVVYWMEGNKIRAKVFPCTPLEDRKFKIGISAPVKVERENLIYIPVTFEGPSSHNATQAINILVNGVNEINVDSKFERTNNGLIQYSGDYMETWMISMKKPELKNSAFTFHDNSYKLVKAQNKIVQRDIKTIYLDLTNNWKKQEIESIQKIFENCEIIYFDFLTGKPKSINQDIELINFPNFSLFPYYKIDNCEQSLVITKGEESTPNLSDLKKSKFATSSNQFFTTNTNAPLVLDIGQKTSDYNQSLKQFHVIDYTKMSLDDIFKSYEKGIYPTSIYSKNIVQLPGTDACIIKESNSVEEAKGVDHLLRLFSYYKTIDDIGKSYFEGIDSLDNLESLNQITATANIVTPVSSLIVLETQRDYDRFDIEAKKDSLGNAKINNSGEAPEPHEWALIIIGFMFLFSLYRKKLLKYVSATKFN</sequence>
<feature type="transmembrane region" description="Helical" evidence="1">
    <location>
        <begin position="73"/>
        <end position="91"/>
    </location>
</feature>
<feature type="transmembrane region" description="Helical" evidence="1">
    <location>
        <begin position="38"/>
        <end position="61"/>
    </location>
</feature>
<accession>A0A848J197</accession>
<comment type="caution">
    <text evidence="3">The sequence shown here is derived from an EMBL/GenBank/DDBJ whole genome shotgun (WGS) entry which is preliminary data.</text>
</comment>
<feature type="transmembrane region" description="Helical" evidence="1">
    <location>
        <begin position="129"/>
        <end position="149"/>
    </location>
</feature>
<evidence type="ECO:0000259" key="2">
    <source>
        <dbReference type="PROSITE" id="PS51468"/>
    </source>
</evidence>
<protein>
    <submittedName>
        <fullName evidence="3">XrtN system VIT domain-containing protein</fullName>
    </submittedName>
</protein>
<evidence type="ECO:0000313" key="3">
    <source>
        <dbReference type="EMBL" id="NMM48254.1"/>
    </source>
</evidence>
<dbReference type="InterPro" id="IPR031005">
    <property type="entry name" value="Sorted_by_XrtN"/>
</dbReference>
<keyword evidence="4" id="KW-1185">Reference proteome</keyword>
<name>A0A848J197_9BACT</name>
<feature type="transmembrane region" description="Helical" evidence="1">
    <location>
        <begin position="97"/>
        <end position="122"/>
    </location>
</feature>
<dbReference type="NCBIfam" id="TIGR04477">
    <property type="entry name" value="sorted_by_XrtN"/>
    <property type="match status" value="1"/>
</dbReference>
<proteinExistence type="predicted"/>
<dbReference type="PROSITE" id="PS51468">
    <property type="entry name" value="VIT"/>
    <property type="match status" value="1"/>
</dbReference>
<feature type="transmembrane region" description="Helical" evidence="1">
    <location>
        <begin position="196"/>
        <end position="214"/>
    </location>
</feature>
<reference evidence="3 4" key="1">
    <citation type="submission" date="2020-04" db="EMBL/GenBank/DDBJ databases">
        <title>Flammeovirgaceae bacterium KN852 isolated from deep sea.</title>
        <authorList>
            <person name="Zhang D.-C."/>
        </authorList>
    </citation>
    <scope>NUCLEOTIDE SEQUENCE [LARGE SCALE GENOMIC DNA]</scope>
    <source>
        <strain evidence="3 4">KN852</strain>
    </source>
</reference>
<dbReference type="RefSeq" id="WP_169679781.1">
    <property type="nucleotide sequence ID" value="NZ_JABBNU010000004.1"/>
</dbReference>
<dbReference type="Proteomes" id="UP000559010">
    <property type="component" value="Unassembled WGS sequence"/>
</dbReference>
<evidence type="ECO:0000256" key="1">
    <source>
        <dbReference type="SAM" id="Phobius"/>
    </source>
</evidence>
<gene>
    <name evidence="3" type="ORF">HH304_07575</name>
</gene>
<dbReference type="InterPro" id="IPR013694">
    <property type="entry name" value="VIT"/>
</dbReference>
<keyword evidence="1" id="KW-0812">Transmembrane</keyword>
<feature type="transmembrane region" description="Helical" evidence="1">
    <location>
        <begin position="161"/>
        <end position="184"/>
    </location>
</feature>
<dbReference type="EMBL" id="JABBNU010000004">
    <property type="protein sequence ID" value="NMM48254.1"/>
    <property type="molecule type" value="Genomic_DNA"/>
</dbReference>